<proteinExistence type="inferred from homology"/>
<dbReference type="CDD" id="cd00320">
    <property type="entry name" value="cpn10"/>
    <property type="match status" value="1"/>
</dbReference>
<dbReference type="PANTHER" id="PTHR10772">
    <property type="entry name" value="10 KDA HEAT SHOCK PROTEIN"/>
    <property type="match status" value="1"/>
</dbReference>
<dbReference type="Pfam" id="PF00166">
    <property type="entry name" value="Cpn10"/>
    <property type="match status" value="1"/>
</dbReference>
<dbReference type="GO" id="GO:0005524">
    <property type="term" value="F:ATP binding"/>
    <property type="evidence" value="ECO:0007669"/>
    <property type="project" value="InterPro"/>
</dbReference>
<dbReference type="GO" id="GO:0051087">
    <property type="term" value="F:protein-folding chaperone binding"/>
    <property type="evidence" value="ECO:0007669"/>
    <property type="project" value="TreeGrafter"/>
</dbReference>
<reference evidence="5 6" key="1">
    <citation type="submission" date="2020-02" db="EMBL/GenBank/DDBJ databases">
        <title>Albibacoteraceae fam. nov., the first described family within the subdivision 4 Verrucomicrobia.</title>
        <authorList>
            <person name="Xi F."/>
        </authorList>
    </citation>
    <scope>NUCLEOTIDE SEQUENCE [LARGE SCALE GENOMIC DNA]</scope>
    <source>
        <strain evidence="5 6">CK1056</strain>
    </source>
</reference>
<evidence type="ECO:0000313" key="6">
    <source>
        <dbReference type="Proteomes" id="UP000478417"/>
    </source>
</evidence>
<dbReference type="EMBL" id="JAAGNX010000001">
    <property type="protein sequence ID" value="NDV61276.1"/>
    <property type="molecule type" value="Genomic_DNA"/>
</dbReference>
<dbReference type="InterPro" id="IPR037124">
    <property type="entry name" value="Chaperonin_GroES_sf"/>
</dbReference>
<dbReference type="PROSITE" id="PS00681">
    <property type="entry name" value="CHAPERONINS_CPN10"/>
    <property type="match status" value="1"/>
</dbReference>
<dbReference type="NCBIfam" id="NF001531">
    <property type="entry name" value="PRK00364.2-2"/>
    <property type="match status" value="1"/>
</dbReference>
<comment type="function">
    <text evidence="3 4">Together with the chaperonin GroEL, plays an essential role in assisting protein folding. The GroEL-GroES system forms a nano-cage that allows encapsulation of the non-native substrate proteins and provides a physical environment optimized to promote and accelerate protein folding. GroES binds to the apical surface of the GroEL ring, thereby capping the opening of the GroEL channel.</text>
</comment>
<name>A0A6B2LYY9_9BACT</name>
<keyword evidence="2 3" id="KW-0143">Chaperone</keyword>
<evidence type="ECO:0000256" key="4">
    <source>
        <dbReference type="RuleBase" id="RU000535"/>
    </source>
</evidence>
<keyword evidence="6" id="KW-1185">Reference proteome</keyword>
<dbReference type="HAMAP" id="MF_00580">
    <property type="entry name" value="CH10"/>
    <property type="match status" value="1"/>
</dbReference>
<dbReference type="SMART" id="SM00883">
    <property type="entry name" value="Cpn10"/>
    <property type="match status" value="1"/>
</dbReference>
<dbReference type="GO" id="GO:0051082">
    <property type="term" value="F:unfolded protein binding"/>
    <property type="evidence" value="ECO:0007669"/>
    <property type="project" value="TreeGrafter"/>
</dbReference>
<dbReference type="PRINTS" id="PR00297">
    <property type="entry name" value="CHAPERONIN10"/>
</dbReference>
<evidence type="ECO:0000256" key="2">
    <source>
        <dbReference type="ARBA" id="ARBA00023186"/>
    </source>
</evidence>
<dbReference type="Proteomes" id="UP000478417">
    <property type="component" value="Unassembled WGS sequence"/>
</dbReference>
<dbReference type="RefSeq" id="WP_163962063.1">
    <property type="nucleotide sequence ID" value="NZ_JAAGNX010000001.1"/>
</dbReference>
<dbReference type="GO" id="GO:0005737">
    <property type="term" value="C:cytoplasm"/>
    <property type="evidence" value="ECO:0007669"/>
    <property type="project" value="UniProtKB-SubCell"/>
</dbReference>
<comment type="similarity">
    <text evidence="1 3 4">Belongs to the GroES chaperonin family.</text>
</comment>
<accession>A0A6B2LYY9</accession>
<comment type="caution">
    <text evidence="5">The sequence shown here is derived from an EMBL/GenBank/DDBJ whole genome shotgun (WGS) entry which is preliminary data.</text>
</comment>
<dbReference type="GO" id="GO:0046872">
    <property type="term" value="F:metal ion binding"/>
    <property type="evidence" value="ECO:0007669"/>
    <property type="project" value="TreeGrafter"/>
</dbReference>
<organism evidence="5 6">
    <name type="scientific">Oceanipulchritudo coccoides</name>
    <dbReference type="NCBI Taxonomy" id="2706888"/>
    <lineage>
        <taxon>Bacteria</taxon>
        <taxon>Pseudomonadati</taxon>
        <taxon>Verrucomicrobiota</taxon>
        <taxon>Opitutia</taxon>
        <taxon>Puniceicoccales</taxon>
        <taxon>Oceanipulchritudinaceae</taxon>
        <taxon>Oceanipulchritudo</taxon>
    </lineage>
</organism>
<evidence type="ECO:0000256" key="1">
    <source>
        <dbReference type="ARBA" id="ARBA00006975"/>
    </source>
</evidence>
<gene>
    <name evidence="3" type="primary">groES</name>
    <name evidence="3" type="synonym">groS</name>
    <name evidence="5" type="ORF">G0Q06_02295</name>
</gene>
<dbReference type="GO" id="GO:0044183">
    <property type="term" value="F:protein folding chaperone"/>
    <property type="evidence" value="ECO:0007669"/>
    <property type="project" value="InterPro"/>
</dbReference>
<evidence type="ECO:0000256" key="3">
    <source>
        <dbReference type="HAMAP-Rule" id="MF_00580"/>
    </source>
</evidence>
<dbReference type="Gene3D" id="2.30.33.40">
    <property type="entry name" value="GroES chaperonin"/>
    <property type="match status" value="1"/>
</dbReference>
<dbReference type="AlphaFoldDB" id="A0A6B2LYY9"/>
<dbReference type="FunFam" id="2.30.33.40:FF:000001">
    <property type="entry name" value="10 kDa chaperonin"/>
    <property type="match status" value="1"/>
</dbReference>
<comment type="subunit">
    <text evidence="3">Heptamer of 7 subunits arranged in a ring. Interacts with the chaperonin GroEL.</text>
</comment>
<evidence type="ECO:0000313" key="5">
    <source>
        <dbReference type="EMBL" id="NDV61276.1"/>
    </source>
</evidence>
<dbReference type="InterPro" id="IPR011032">
    <property type="entry name" value="GroES-like_sf"/>
</dbReference>
<dbReference type="InterPro" id="IPR018369">
    <property type="entry name" value="Chaprnonin_Cpn10_CS"/>
</dbReference>
<protein>
    <recommendedName>
        <fullName evidence="3">Co-chaperonin GroES</fullName>
    </recommendedName>
    <alternativeName>
        <fullName evidence="3">10 kDa chaperonin</fullName>
    </alternativeName>
    <alternativeName>
        <fullName evidence="3">Chaperonin-10</fullName>
        <shortName evidence="3">Cpn10</shortName>
    </alternativeName>
</protein>
<dbReference type="InterPro" id="IPR020818">
    <property type="entry name" value="Chaperonin_GroES"/>
</dbReference>
<dbReference type="PANTHER" id="PTHR10772:SF63">
    <property type="entry name" value="20 KDA CHAPERONIN, CHLOROPLASTIC"/>
    <property type="match status" value="1"/>
</dbReference>
<sequence length="98" mass="10626">MAKNKVKITPLGDRVLVKTVSVEEEVKGGIIIPDSAKEKPTTAEVLALGNGKKDGEKYEFSVKVGDTVIISKYGGTQVKYDDVEYTILREDDILGVIA</sequence>
<dbReference type="SUPFAM" id="SSF50129">
    <property type="entry name" value="GroES-like"/>
    <property type="match status" value="1"/>
</dbReference>
<comment type="subcellular location">
    <subcellularLocation>
        <location evidence="3">Cytoplasm</location>
    </subcellularLocation>
</comment>
<dbReference type="NCBIfam" id="NF001533">
    <property type="entry name" value="PRK00364.2-4"/>
    <property type="match status" value="1"/>
</dbReference>
<keyword evidence="3" id="KW-0963">Cytoplasm</keyword>